<evidence type="ECO:0000256" key="1">
    <source>
        <dbReference type="ARBA" id="ARBA00006762"/>
    </source>
</evidence>
<dbReference type="CDD" id="cd08366">
    <property type="entry name" value="APC10"/>
    <property type="match status" value="1"/>
</dbReference>
<evidence type="ECO:0000313" key="9">
    <source>
        <dbReference type="Proteomes" id="UP000247409"/>
    </source>
</evidence>
<keyword evidence="9" id="KW-1185">Reference proteome</keyword>
<feature type="domain" description="DOC" evidence="7">
    <location>
        <begin position="43"/>
        <end position="295"/>
    </location>
</feature>
<dbReference type="AlphaFoldDB" id="A0A2V3J3Q2"/>
<organism evidence="8 9">
    <name type="scientific">Gracilariopsis chorda</name>
    <dbReference type="NCBI Taxonomy" id="448386"/>
    <lineage>
        <taxon>Eukaryota</taxon>
        <taxon>Rhodophyta</taxon>
        <taxon>Florideophyceae</taxon>
        <taxon>Rhodymeniophycidae</taxon>
        <taxon>Gracilariales</taxon>
        <taxon>Gracilariaceae</taxon>
        <taxon>Gracilariopsis</taxon>
    </lineage>
</organism>
<protein>
    <submittedName>
        <fullName evidence="8">Anaphase-promoting complex subunit 10</fullName>
    </submittedName>
</protein>
<dbReference type="PANTHER" id="PTHR12936:SF0">
    <property type="entry name" value="ANAPHASE-PROMOTING COMPLEX SUBUNIT 10"/>
    <property type="match status" value="1"/>
</dbReference>
<evidence type="ECO:0000256" key="6">
    <source>
        <dbReference type="SAM" id="MobiDB-lite"/>
    </source>
</evidence>
<dbReference type="GO" id="GO:0005680">
    <property type="term" value="C:anaphase-promoting complex"/>
    <property type="evidence" value="ECO:0007669"/>
    <property type="project" value="InterPro"/>
</dbReference>
<proteinExistence type="inferred from homology"/>
<name>A0A2V3J3Q2_9FLOR</name>
<feature type="region of interest" description="Disordered" evidence="6">
    <location>
        <begin position="167"/>
        <end position="216"/>
    </location>
</feature>
<evidence type="ECO:0000256" key="5">
    <source>
        <dbReference type="ARBA" id="ARBA00023306"/>
    </source>
</evidence>
<keyword evidence="4" id="KW-0833">Ubl conjugation pathway</keyword>
<dbReference type="EMBL" id="NBIV01000012">
    <property type="protein sequence ID" value="PXF48752.1"/>
    <property type="molecule type" value="Genomic_DNA"/>
</dbReference>
<keyword evidence="2" id="KW-0132">Cell division</keyword>
<sequence length="295" mass="33787">MFYSDTFTYEEGLTDSQETIRALQALELRLRGLHIPANGQLSSSASNVVSNDRYGERELGEEGMRDLTNQAVWTVSTAKPGNGVEQLLDGNPKTYWQSDGLQPHTITAHFSSKVKISEIQLHLNFEADESYTPAFVSVQAGSNLHDLYTVRESRKIRLPKGWVRIPMGEHPDIDDECTDDDSEPERGDMTPAEIERVERRKEEREKRKKEKFAERQAKFDESQRKAIEGVNGEFEAMRDRSVTKTQMIQVMIIANHLNGRDSRVRMVRVLGPKTQLSFGTTHFTSKEFQMYETIR</sequence>
<dbReference type="InterPro" id="IPR008979">
    <property type="entry name" value="Galactose-bd-like_sf"/>
</dbReference>
<dbReference type="SMART" id="SM01337">
    <property type="entry name" value="APC10"/>
    <property type="match status" value="1"/>
</dbReference>
<dbReference type="GO" id="GO:0051301">
    <property type="term" value="P:cell division"/>
    <property type="evidence" value="ECO:0007669"/>
    <property type="project" value="UniProtKB-KW"/>
</dbReference>
<dbReference type="PANTHER" id="PTHR12936">
    <property type="entry name" value="ANAPHASE-PROMOTING COMPLEX 10"/>
    <property type="match status" value="1"/>
</dbReference>
<gene>
    <name evidence="8" type="ORF">BWQ96_01604</name>
</gene>
<comment type="similarity">
    <text evidence="1">Belongs to the APC10 family.</text>
</comment>
<evidence type="ECO:0000256" key="4">
    <source>
        <dbReference type="ARBA" id="ARBA00022786"/>
    </source>
</evidence>
<evidence type="ECO:0000256" key="2">
    <source>
        <dbReference type="ARBA" id="ARBA00022618"/>
    </source>
</evidence>
<dbReference type="STRING" id="448386.A0A2V3J3Q2"/>
<dbReference type="PROSITE" id="PS51284">
    <property type="entry name" value="DOC"/>
    <property type="match status" value="1"/>
</dbReference>
<feature type="compositionally biased region" description="Basic and acidic residues" evidence="6">
    <location>
        <begin position="184"/>
        <end position="216"/>
    </location>
</feature>
<dbReference type="GO" id="GO:0031145">
    <property type="term" value="P:anaphase-promoting complex-dependent catabolic process"/>
    <property type="evidence" value="ECO:0007669"/>
    <property type="project" value="InterPro"/>
</dbReference>
<keyword evidence="5" id="KW-0131">Cell cycle</keyword>
<dbReference type="Pfam" id="PF03256">
    <property type="entry name" value="ANAPC10"/>
    <property type="match status" value="1"/>
</dbReference>
<dbReference type="GO" id="GO:0070979">
    <property type="term" value="P:protein K11-linked ubiquitination"/>
    <property type="evidence" value="ECO:0007669"/>
    <property type="project" value="TreeGrafter"/>
</dbReference>
<dbReference type="InterPro" id="IPR004939">
    <property type="entry name" value="APC_su10/DOC_dom"/>
</dbReference>
<dbReference type="InterPro" id="IPR016901">
    <property type="entry name" value="APC10/Doc1"/>
</dbReference>
<dbReference type="OrthoDB" id="24948at2759"/>
<keyword evidence="3" id="KW-0498">Mitosis</keyword>
<accession>A0A2V3J3Q2</accession>
<dbReference type="Gene3D" id="2.60.120.260">
    <property type="entry name" value="Galactose-binding domain-like"/>
    <property type="match status" value="1"/>
</dbReference>
<evidence type="ECO:0000256" key="3">
    <source>
        <dbReference type="ARBA" id="ARBA00022776"/>
    </source>
</evidence>
<reference evidence="8 9" key="1">
    <citation type="journal article" date="2018" name="Mol. Biol. Evol.">
        <title>Analysis of the draft genome of the red seaweed Gracilariopsis chorda provides insights into genome size evolution in Rhodophyta.</title>
        <authorList>
            <person name="Lee J."/>
            <person name="Yang E.C."/>
            <person name="Graf L."/>
            <person name="Yang J.H."/>
            <person name="Qiu H."/>
            <person name="Zel Zion U."/>
            <person name="Chan C.X."/>
            <person name="Stephens T.G."/>
            <person name="Weber A.P.M."/>
            <person name="Boo G.H."/>
            <person name="Boo S.M."/>
            <person name="Kim K.M."/>
            <person name="Shin Y."/>
            <person name="Jung M."/>
            <person name="Lee S.J."/>
            <person name="Yim H.S."/>
            <person name="Lee J.H."/>
            <person name="Bhattacharya D."/>
            <person name="Yoon H.S."/>
        </authorList>
    </citation>
    <scope>NUCLEOTIDE SEQUENCE [LARGE SCALE GENOMIC DNA]</scope>
    <source>
        <strain evidence="8 9">SKKU-2015</strain>
        <tissue evidence="8">Whole body</tissue>
    </source>
</reference>
<evidence type="ECO:0000313" key="8">
    <source>
        <dbReference type="EMBL" id="PXF48752.1"/>
    </source>
</evidence>
<comment type="caution">
    <text evidence="8">The sequence shown here is derived from an EMBL/GenBank/DDBJ whole genome shotgun (WGS) entry which is preliminary data.</text>
</comment>
<feature type="compositionally biased region" description="Acidic residues" evidence="6">
    <location>
        <begin position="172"/>
        <end position="183"/>
    </location>
</feature>
<dbReference type="Proteomes" id="UP000247409">
    <property type="component" value="Unassembled WGS sequence"/>
</dbReference>
<dbReference type="SUPFAM" id="SSF49785">
    <property type="entry name" value="Galactose-binding domain-like"/>
    <property type="match status" value="1"/>
</dbReference>
<evidence type="ECO:0000259" key="7">
    <source>
        <dbReference type="PROSITE" id="PS51284"/>
    </source>
</evidence>